<accession>A0A0R0M357</accession>
<dbReference type="OrthoDB" id="2193888at2759"/>
<reference evidence="1 2" key="1">
    <citation type="submission" date="2015-07" db="EMBL/GenBank/DDBJ databases">
        <title>The genome of Pseudoloma neurophilia, a relevant intracellular parasite of the zebrafish.</title>
        <authorList>
            <person name="Ndikumana S."/>
            <person name="Pelin A."/>
            <person name="Sanders J."/>
            <person name="Corradi N."/>
        </authorList>
    </citation>
    <scope>NUCLEOTIDE SEQUENCE [LARGE SCALE GENOMIC DNA]</scope>
    <source>
        <strain evidence="1 2">MK1</strain>
    </source>
</reference>
<keyword evidence="2" id="KW-1185">Reference proteome</keyword>
<dbReference type="Proteomes" id="UP000051530">
    <property type="component" value="Unassembled WGS sequence"/>
</dbReference>
<gene>
    <name evidence="1" type="ORF">M153_1232000778</name>
</gene>
<proteinExistence type="predicted"/>
<comment type="caution">
    <text evidence="1">The sequence shown here is derived from an EMBL/GenBank/DDBJ whole genome shotgun (WGS) entry which is preliminary data.</text>
</comment>
<evidence type="ECO:0000313" key="2">
    <source>
        <dbReference type="Proteomes" id="UP000051530"/>
    </source>
</evidence>
<protein>
    <submittedName>
        <fullName evidence="1">Putative transposable element</fullName>
    </submittedName>
</protein>
<evidence type="ECO:0000313" key="1">
    <source>
        <dbReference type="EMBL" id="KRH93248.1"/>
    </source>
</evidence>
<dbReference type="Gene3D" id="3.30.420.10">
    <property type="entry name" value="Ribonuclease H-like superfamily/Ribonuclease H"/>
    <property type="match status" value="1"/>
</dbReference>
<name>A0A0R0M357_9MICR</name>
<sequence>LCCKTAFSTNICVFRRLILIFANNIFETVKELNMKNDRIFKYNYASHHETKITKKWLSGSHFTMLPFAPNSPDLNPIENLFAYVKMSSIRKLILMFHLL</sequence>
<feature type="non-terminal residue" evidence="1">
    <location>
        <position position="1"/>
    </location>
</feature>
<dbReference type="VEuPathDB" id="MicrosporidiaDB:M153_1232000778"/>
<dbReference type="AlphaFoldDB" id="A0A0R0M357"/>
<dbReference type="GO" id="GO:0003676">
    <property type="term" value="F:nucleic acid binding"/>
    <property type="evidence" value="ECO:0007669"/>
    <property type="project" value="InterPro"/>
</dbReference>
<dbReference type="InterPro" id="IPR036397">
    <property type="entry name" value="RNaseH_sf"/>
</dbReference>
<organism evidence="1 2">
    <name type="scientific">Pseudoloma neurophilia</name>
    <dbReference type="NCBI Taxonomy" id="146866"/>
    <lineage>
        <taxon>Eukaryota</taxon>
        <taxon>Fungi</taxon>
        <taxon>Fungi incertae sedis</taxon>
        <taxon>Microsporidia</taxon>
        <taxon>Pseudoloma</taxon>
    </lineage>
</organism>
<dbReference type="EMBL" id="LGUB01000418">
    <property type="protein sequence ID" value="KRH93248.1"/>
    <property type="molecule type" value="Genomic_DNA"/>
</dbReference>